<dbReference type="AlphaFoldDB" id="A0A6C0L3X8"/>
<dbReference type="InterPro" id="IPR027417">
    <property type="entry name" value="P-loop_NTPase"/>
</dbReference>
<evidence type="ECO:0000256" key="5">
    <source>
        <dbReference type="ARBA" id="ARBA00022840"/>
    </source>
</evidence>
<comment type="catalytic activity">
    <reaction evidence="7">
        <text>ATP + H2O = ADP + phosphate + H(+)</text>
        <dbReference type="Rhea" id="RHEA:13065"/>
        <dbReference type="ChEBI" id="CHEBI:15377"/>
        <dbReference type="ChEBI" id="CHEBI:15378"/>
        <dbReference type="ChEBI" id="CHEBI:30616"/>
        <dbReference type="ChEBI" id="CHEBI:43474"/>
        <dbReference type="ChEBI" id="CHEBI:456216"/>
        <dbReference type="EC" id="3.6.4.13"/>
    </reaction>
</comment>
<dbReference type="PROSITE" id="PS51194">
    <property type="entry name" value="HELICASE_CTER"/>
    <property type="match status" value="1"/>
</dbReference>
<dbReference type="EC" id="3.6.4.13" evidence="1"/>
<dbReference type="GO" id="GO:0005829">
    <property type="term" value="C:cytosol"/>
    <property type="evidence" value="ECO:0007669"/>
    <property type="project" value="TreeGrafter"/>
</dbReference>
<evidence type="ECO:0000256" key="2">
    <source>
        <dbReference type="ARBA" id="ARBA00022741"/>
    </source>
</evidence>
<dbReference type="CDD" id="cd18787">
    <property type="entry name" value="SF2_C_DEAD"/>
    <property type="match status" value="1"/>
</dbReference>
<dbReference type="PROSITE" id="PS51195">
    <property type="entry name" value="Q_MOTIF"/>
    <property type="match status" value="1"/>
</dbReference>
<feature type="domain" description="DEAD-box RNA helicase Q" evidence="10">
    <location>
        <begin position="9"/>
        <end position="37"/>
    </location>
</feature>
<dbReference type="InterPro" id="IPR001650">
    <property type="entry name" value="Helicase_C-like"/>
</dbReference>
<dbReference type="SMART" id="SM00487">
    <property type="entry name" value="DEXDc"/>
    <property type="match status" value="1"/>
</dbReference>
<keyword evidence="6" id="KW-0694">RNA-binding</keyword>
<keyword evidence="3" id="KW-0378">Hydrolase</keyword>
<evidence type="ECO:0000256" key="1">
    <source>
        <dbReference type="ARBA" id="ARBA00012552"/>
    </source>
</evidence>
<evidence type="ECO:0000313" key="11">
    <source>
        <dbReference type="EMBL" id="QHU23540.1"/>
    </source>
</evidence>
<keyword evidence="2" id="KW-0547">Nucleotide-binding</keyword>
<dbReference type="InterPro" id="IPR000629">
    <property type="entry name" value="RNA-helicase_DEAD-box_CS"/>
</dbReference>
<dbReference type="GO" id="GO:0005524">
    <property type="term" value="F:ATP binding"/>
    <property type="evidence" value="ECO:0007669"/>
    <property type="project" value="UniProtKB-KW"/>
</dbReference>
<dbReference type="GO" id="GO:0003724">
    <property type="term" value="F:RNA helicase activity"/>
    <property type="evidence" value="ECO:0007669"/>
    <property type="project" value="UniProtKB-EC"/>
</dbReference>
<organism evidence="11">
    <name type="scientific">viral metagenome</name>
    <dbReference type="NCBI Taxonomy" id="1070528"/>
    <lineage>
        <taxon>unclassified sequences</taxon>
        <taxon>metagenomes</taxon>
        <taxon>organismal metagenomes</taxon>
    </lineage>
</organism>
<dbReference type="PANTHER" id="PTHR47959:SF1">
    <property type="entry name" value="ATP-DEPENDENT RNA HELICASE DBPA"/>
    <property type="match status" value="1"/>
</dbReference>
<name>A0A6C0L3X8_9ZZZZ</name>
<feature type="domain" description="Helicase ATP-binding" evidence="8">
    <location>
        <begin position="40"/>
        <end position="210"/>
    </location>
</feature>
<dbReference type="SUPFAM" id="SSF52540">
    <property type="entry name" value="P-loop containing nucleoside triphosphate hydrolases"/>
    <property type="match status" value="1"/>
</dbReference>
<dbReference type="PROSITE" id="PS51192">
    <property type="entry name" value="HELICASE_ATP_BIND_1"/>
    <property type="match status" value="1"/>
</dbReference>
<proteinExistence type="predicted"/>
<dbReference type="PANTHER" id="PTHR47959">
    <property type="entry name" value="ATP-DEPENDENT RNA HELICASE RHLE-RELATED"/>
    <property type="match status" value="1"/>
</dbReference>
<sequence length="384" mass="43626">MDEAEKTKLSFDDLNLKETILRGIFSYGFENPSKIQYESVPIIMKGKDVIAQAQSGTGKTGAFVIGVLERLQVEKLETQILIISPTRELALQTMDVIKEIGKYLDVTILDVIGGTNVNECRSNLDKLPQIIVGTPGRVLDMINRKNLFTDKIHTLVFDEADEILSYGFKDTIHGIINFIPKETQICLFSATMPNEVLELTTKFMTNPESILVKKEALTLEGIQQFYINIKVSDWKLDVLKDLYETINIAQCIIYINSKNKLMEVNDILLSDNFPVACIHGEMDSLHRKKVMDEFKSGHSRILLSTDLLSRGIDIQQLSLVINFDLPKSKETYIHRIGRSGRYGRKGVAINLITDRDMYHMQEIEAHYNTKVTQMPQNISDYLSV</sequence>
<protein>
    <recommendedName>
        <fullName evidence="1">RNA helicase</fullName>
        <ecNumber evidence="1">3.6.4.13</ecNumber>
    </recommendedName>
</protein>
<dbReference type="Pfam" id="PF00271">
    <property type="entry name" value="Helicase_C"/>
    <property type="match status" value="1"/>
</dbReference>
<keyword evidence="4" id="KW-0347">Helicase</keyword>
<dbReference type="InterPro" id="IPR011545">
    <property type="entry name" value="DEAD/DEAH_box_helicase_dom"/>
</dbReference>
<evidence type="ECO:0000256" key="4">
    <source>
        <dbReference type="ARBA" id="ARBA00022806"/>
    </source>
</evidence>
<dbReference type="GO" id="GO:0016787">
    <property type="term" value="F:hydrolase activity"/>
    <property type="evidence" value="ECO:0007669"/>
    <property type="project" value="UniProtKB-KW"/>
</dbReference>
<reference evidence="11" key="1">
    <citation type="journal article" date="2020" name="Nature">
        <title>Giant virus diversity and host interactions through global metagenomics.</title>
        <authorList>
            <person name="Schulz F."/>
            <person name="Roux S."/>
            <person name="Paez-Espino D."/>
            <person name="Jungbluth S."/>
            <person name="Walsh D.A."/>
            <person name="Denef V.J."/>
            <person name="McMahon K.D."/>
            <person name="Konstantinidis K.T."/>
            <person name="Eloe-Fadrosh E.A."/>
            <person name="Kyrpides N.C."/>
            <person name="Woyke T."/>
        </authorList>
    </citation>
    <scope>NUCLEOTIDE SEQUENCE</scope>
    <source>
        <strain evidence="11">GVMAG-S-ERX555907-94</strain>
    </source>
</reference>
<evidence type="ECO:0000256" key="7">
    <source>
        <dbReference type="ARBA" id="ARBA00047984"/>
    </source>
</evidence>
<evidence type="ECO:0000256" key="6">
    <source>
        <dbReference type="ARBA" id="ARBA00022884"/>
    </source>
</evidence>
<evidence type="ECO:0000256" key="3">
    <source>
        <dbReference type="ARBA" id="ARBA00022801"/>
    </source>
</evidence>
<dbReference type="Gene3D" id="3.40.50.300">
    <property type="entry name" value="P-loop containing nucleotide triphosphate hydrolases"/>
    <property type="match status" value="2"/>
</dbReference>
<dbReference type="InterPro" id="IPR014001">
    <property type="entry name" value="Helicase_ATP-bd"/>
</dbReference>
<dbReference type="PROSITE" id="PS00039">
    <property type="entry name" value="DEAD_ATP_HELICASE"/>
    <property type="match status" value="1"/>
</dbReference>
<accession>A0A6C0L3X8</accession>
<evidence type="ECO:0000259" key="8">
    <source>
        <dbReference type="PROSITE" id="PS51192"/>
    </source>
</evidence>
<evidence type="ECO:0000259" key="10">
    <source>
        <dbReference type="PROSITE" id="PS51195"/>
    </source>
</evidence>
<dbReference type="GO" id="GO:0003723">
    <property type="term" value="F:RNA binding"/>
    <property type="evidence" value="ECO:0007669"/>
    <property type="project" value="UniProtKB-KW"/>
</dbReference>
<evidence type="ECO:0000259" key="9">
    <source>
        <dbReference type="PROSITE" id="PS51194"/>
    </source>
</evidence>
<dbReference type="InterPro" id="IPR014014">
    <property type="entry name" value="RNA_helicase_DEAD_Q_motif"/>
</dbReference>
<keyword evidence="5" id="KW-0067">ATP-binding</keyword>
<dbReference type="InterPro" id="IPR050079">
    <property type="entry name" value="DEAD_box_RNA_helicase"/>
</dbReference>
<dbReference type="Pfam" id="PF00270">
    <property type="entry name" value="DEAD"/>
    <property type="match status" value="1"/>
</dbReference>
<feature type="domain" description="Helicase C-terminal" evidence="9">
    <location>
        <begin position="238"/>
        <end position="382"/>
    </location>
</feature>
<dbReference type="FunFam" id="3.40.50.300:FF:000849">
    <property type="entry name" value="ATP-dependent RNA helicase DBP5"/>
    <property type="match status" value="1"/>
</dbReference>
<dbReference type="SMART" id="SM00490">
    <property type="entry name" value="HELICc"/>
    <property type="match status" value="1"/>
</dbReference>
<dbReference type="EMBL" id="MN741032">
    <property type="protein sequence ID" value="QHU23540.1"/>
    <property type="molecule type" value="Genomic_DNA"/>
</dbReference>